<comment type="caution">
    <text evidence="3">The sequence shown here is derived from an EMBL/GenBank/DDBJ whole genome shotgun (WGS) entry which is preliminary data.</text>
</comment>
<feature type="region of interest" description="Disordered" evidence="1">
    <location>
        <begin position="247"/>
        <end position="282"/>
    </location>
</feature>
<evidence type="ECO:0000259" key="2">
    <source>
        <dbReference type="Pfam" id="PF06812"/>
    </source>
</evidence>
<dbReference type="InterPro" id="IPR017740">
    <property type="entry name" value="TssA-like"/>
</dbReference>
<sequence length="356" mass="37969">MDPEVLLQIKSDDAPSGENLEYDPAFMEMELAAQPVEAQEMGDSVTQGQDPDYSDVVDKALDVLQRSHDLRAAVFLADGLLHTEGLGGFAKTTALLRGMLERHWETCHPELDEDDDDDPTMRVNTIQGLCGQPGGMAGASPLYRSLRRAPLTDSRGFGRFSIRDIEVSEGQITLPDGETGPDTATIAAAFKDTPAETLAEELAAIRAARADIAAIVDVFDERTPGQGPELDPLIKALDLMGRRVAEHAGPGADEASALEGDAASDVPPAPAAGGGGGTGAITSRTDVSAALDRIMAYYRQHEPSSPIPILLERAKRLVHADFLTIMRDMAPEGLENVRLVGGLTGRDDDDDDDDDD</sequence>
<dbReference type="PANTHER" id="PTHR37951">
    <property type="entry name" value="CYTOPLASMIC PROTEIN-RELATED"/>
    <property type="match status" value="1"/>
</dbReference>
<gene>
    <name evidence="3" type="primary">tssA</name>
    <name evidence="3" type="ORF">JF290_13430</name>
</gene>
<reference evidence="3" key="1">
    <citation type="submission" date="2020-12" db="EMBL/GenBank/DDBJ databases">
        <title>Sedimentitalea sp. nov., isolated from sand in Incheon.</title>
        <authorList>
            <person name="Kim W."/>
        </authorList>
    </citation>
    <scope>NUCLEOTIDE SEQUENCE</scope>
    <source>
        <strain evidence="3">CAU 1593</strain>
    </source>
</reference>
<dbReference type="EMBL" id="JAELVR010000009">
    <property type="protein sequence ID" value="MBJ6372530.1"/>
    <property type="molecule type" value="Genomic_DNA"/>
</dbReference>
<protein>
    <submittedName>
        <fullName evidence="3">Type VI secretion system protein TssA</fullName>
    </submittedName>
</protein>
<dbReference type="Proteomes" id="UP000619079">
    <property type="component" value="Unassembled WGS sequence"/>
</dbReference>
<dbReference type="AlphaFoldDB" id="A0A8J7J703"/>
<proteinExistence type="predicted"/>
<evidence type="ECO:0000313" key="4">
    <source>
        <dbReference type="Proteomes" id="UP000619079"/>
    </source>
</evidence>
<organism evidence="3 4">
    <name type="scientific">Sedimentitalea arenosa</name>
    <dbReference type="NCBI Taxonomy" id="2798803"/>
    <lineage>
        <taxon>Bacteria</taxon>
        <taxon>Pseudomonadati</taxon>
        <taxon>Pseudomonadota</taxon>
        <taxon>Alphaproteobacteria</taxon>
        <taxon>Rhodobacterales</taxon>
        <taxon>Paracoccaceae</taxon>
        <taxon>Sedimentitalea</taxon>
    </lineage>
</organism>
<keyword evidence="4" id="KW-1185">Reference proteome</keyword>
<evidence type="ECO:0000256" key="1">
    <source>
        <dbReference type="SAM" id="MobiDB-lite"/>
    </source>
</evidence>
<dbReference type="RefSeq" id="WP_199025410.1">
    <property type="nucleotide sequence ID" value="NZ_JAELVR010000009.1"/>
</dbReference>
<dbReference type="PANTHER" id="PTHR37951:SF1">
    <property type="entry name" value="TYPE VI SECRETION SYSTEM COMPONENT TSSA1"/>
    <property type="match status" value="1"/>
</dbReference>
<dbReference type="NCBIfam" id="TIGR03363">
    <property type="entry name" value="VI_chp_8"/>
    <property type="match status" value="1"/>
</dbReference>
<evidence type="ECO:0000313" key="3">
    <source>
        <dbReference type="EMBL" id="MBJ6372530.1"/>
    </source>
</evidence>
<dbReference type="Pfam" id="PF06812">
    <property type="entry name" value="ImpA_N"/>
    <property type="match status" value="1"/>
</dbReference>
<accession>A0A8J7J703</accession>
<dbReference type="InterPro" id="IPR010657">
    <property type="entry name" value="ImpA_N"/>
</dbReference>
<name>A0A8J7J703_9RHOB</name>
<feature type="domain" description="ImpA N-terminal" evidence="2">
    <location>
        <begin position="11"/>
        <end position="130"/>
    </location>
</feature>